<dbReference type="GO" id="GO:0038202">
    <property type="term" value="P:TORC1 signaling"/>
    <property type="evidence" value="ECO:0007669"/>
    <property type="project" value="TreeGrafter"/>
</dbReference>
<evidence type="ECO:0000256" key="10">
    <source>
        <dbReference type="ARBA" id="ARBA00047899"/>
    </source>
</evidence>
<dbReference type="GO" id="GO:0031931">
    <property type="term" value="C:TORC1 complex"/>
    <property type="evidence" value="ECO:0007669"/>
    <property type="project" value="TreeGrafter"/>
</dbReference>
<dbReference type="Gene3D" id="1.20.120.150">
    <property type="entry name" value="FKBP12-rapamycin binding domain"/>
    <property type="match status" value="1"/>
</dbReference>
<sequence length="2457" mass="280518">MMLQQKMLQILNGLKSPNENHRNKVAQELQHFFTTELREIPADQLNELMDMLTHHICELVNSTNVNEKKGGILAIVGLINADGNSNRTSRFVNYLRNMLPCSDVTVMEMVAKTVGRLSQVGGTFSSDYVEFEIKKALEWLYGDRHEGRRHAAVLVLRELAITAPTFFFQHVQSFFDYFFNAVRDPKPQIREGAAEALRACFAIIAQRETKKNHYTHYYKQVYTEAMKGIDDGATSRERGNILSKEDKVHGSLLVLQELIRNSSIEGERLRQQMEEVYGDKTSQEIYSRDIPWSKSSRFLSHQAHPIQLSFMPLNVGHQIPLSQSRYCKEFMETHFDDVCNAVLSQRSFKSSLVQHTLLTFLPQLAAFNSKSFKKTYFKTTISHMINALKKDREKSTAFEAIGLLALALKNDIATGLQEWKSVLEHIKLLLINKEPLNRRRTTPIDSMVFACVSMTARAFGQKHFAKEIQDIIILMLSADGLVALLTNILEQRPIRQTGLPKSAAATTTAVSGTTSADDDIAMTTLALRTLGTFDFEGLGLARYITSCAAFLLNENKRIRIEAVRTCSYLLEPTLHPMVVPNVSISYPISSANTQVVSEVLSKLLTVGITDQDPDIRFCVLKSLDQKFDSHLAQAENLQALFIALNDEEFEIRELALCMIGRLSSYNPAYIMPSLRRTLIQILTELEYSGVGRSREQSARMLAHLVSNAPRLIRPYMEPILKALVPKLKDKDPNPGVVTSILATIGELAQVGGFEMRKYIDELFPVIIEMLQDASSLAKREVALCTLGQLVESTGYVVEPYKKYPNLLEVLLNFLKTEQSPGVRKEAIRVLGLLGALDPYKYKQITNAKDALTKKDDAENSGFQFNFFSFNFSYFKLSTNIIAMQVNFESNASEMLVNMGSAQLDDFYPAIVIASMMRIMRDPVLAAYHHTAIQAVHFIFNNMGMKGVQYLPQLMPSYLNVIRTCEPGFRDYVLQMLGQLISVVKQHIRNYLDEIFSLIREYWVLTSQVTLQNTFIDLIVQLSIALGGEFKLYLPQILPHMLKVFNNDQSEHQVVTCKLLTSIQKFGESFDDYLHLLIPPVVKLFDSTSAQLTKEVQLAALETLEKLCDCADLREFSARIIHPIIRVLDNFPELRPAAMKTLAAIASQMGKSFSIFAPAVSKVLSRHKISDLNYDCIIARINKGSIDYETDPLYKRKHNKSNLQNDQTLVAPSDGLRKMVVKANCLQKAWTSVCCISKDDWIEWLRRFSQELIKESPSPVLRSCQLLAQQYNPLARDLFNAAFVSCWSELSEEQQDELVASLEQALKSQNIQQITQTLLNLSEFMEHCEIKGTFSLNIELLGECATNCRAYAKALHYKEEEFQKAVTTEVLESLISINNKLQNPEAANGVLLYAMRNSKVDYKVQQRWFEKLHDWEHALEAYEIKNEQNPNDDDLLLGRMRCLEALGKWRELNKLATEKWQSVEDNIRHKMARTAASAAWGLGEWEHMEEYTCMIPREKLEGAFFRAVLALHKDQYDRAQSCIDSARDMLDTELTAMVGESYNRAYGSMVTVQMLSELEEVITYKLCAERREAIRQAWWDRLQGCQPVVEDWQRILQVHSLVLKPQDNQKTWLKYASLCRKSGQLALSYQTLITLLGTDPSLSPDQPIPSNFPKVTFAYMKHLWKSGQRDSAFFNLQHFVRNTLRPKAYQVSPSEENENSQALVCLLAKCHLKLGEWMTVIQGINSTTITPILQYYAAATENASKWYKAWHSWALMNYESVLYYKNSQPLSASQFSPPGSPRKTTDPSVQNYIVPAVEGFFRSIALFMGNSLQDTLRLLTLWFEFGHWPDVHEALVNGIKTIHIDNWLQVIPQLIARIDSPRQLISRLIHQLLSDVGKQHPQALIYPLTVASKSPNADRHNAANQILQNLCEHSSALVQQAMMVSEELIRVAILWHELWYEGLEEASRLYFGERNVKGMFGVLEPLHMMMERGPQTHNETSFQQAYGRDLMEALEWCRNYQKTNNDKDLTQAWDLYYHVFRRISKQLPQLTSLELQYVSPKLLNCIDLELAMPGTYEPDKPITRIKNISTTLNVITSKQRPRKLTITGSNGAVFMFVLKGHEDLRQDERVMQLFGLVNTLLSNDSVTFKRHLSIQRYAVIPLSTNSGLIGWVPYCDTLHTLIRDYREKKKILLNIEHRIMLRMAPDYEHLSLMEKVEVFEHALSNTQGDDLAKILWLKSPSSEVWFDRRTNYTRSLAVMSMVGYILGLGDRHPSNLMLDRMSGKILHIDFGDCFEVAMTREKFPEKVHFRLTRMLINAMEVTGIDGNYKMTCESVMKVLHENKDSLMAVLEAFVYDPLLNWKLIDTPKEKRSQGRTGEGYSTQNKEFQESFDHTHDRPRGNKAAAAEQPLQNLEDGAKPEAVNKRALQIINRVRDKLTGRDFNNNEAIEVEKQVDALILQATSHANLCQAYIGWCPFW</sequence>
<evidence type="ECO:0000256" key="11">
    <source>
        <dbReference type="ARBA" id="ARBA00048679"/>
    </source>
</evidence>
<evidence type="ECO:0000256" key="3">
    <source>
        <dbReference type="ARBA" id="ARBA00022679"/>
    </source>
</evidence>
<keyword evidence="5 12" id="KW-0547">Nucleotide-binding</keyword>
<keyword evidence="6 12" id="KW-0418">Kinase</keyword>
<dbReference type="InterPro" id="IPR050517">
    <property type="entry name" value="DDR_Repair_Kinase"/>
</dbReference>
<dbReference type="Pfam" id="PF02259">
    <property type="entry name" value="FAT"/>
    <property type="match status" value="1"/>
</dbReference>
<evidence type="ECO:0000256" key="2">
    <source>
        <dbReference type="ARBA" id="ARBA00022527"/>
    </source>
</evidence>
<dbReference type="GO" id="GO:0051321">
    <property type="term" value="P:meiotic cell cycle"/>
    <property type="evidence" value="ECO:0007669"/>
    <property type="project" value="UniProtKB-KW"/>
</dbReference>
<proteinExistence type="evidence at transcript level"/>
<dbReference type="GO" id="GO:0044877">
    <property type="term" value="F:protein-containing complex binding"/>
    <property type="evidence" value="ECO:0007669"/>
    <property type="project" value="InterPro"/>
</dbReference>
<evidence type="ECO:0000256" key="9">
    <source>
        <dbReference type="ARBA" id="ARBA00023306"/>
    </source>
</evidence>
<keyword evidence="7 12" id="KW-0067">ATP-binding</keyword>
<dbReference type="Gene3D" id="1.25.10.10">
    <property type="entry name" value="Leucine-rich Repeat Variant"/>
    <property type="match status" value="4"/>
</dbReference>
<dbReference type="GO" id="GO:0031932">
    <property type="term" value="C:TORC2 complex"/>
    <property type="evidence" value="ECO:0007669"/>
    <property type="project" value="UniProtKB-ARBA"/>
</dbReference>
<comment type="similarity">
    <text evidence="1 12">Belongs to the PI3/PI4-kinase family.</text>
</comment>
<dbReference type="SUPFAM" id="SSF48371">
    <property type="entry name" value="ARM repeat"/>
    <property type="match status" value="2"/>
</dbReference>
<feature type="compositionally biased region" description="Basic and acidic residues" evidence="13">
    <location>
        <begin position="2368"/>
        <end position="2378"/>
    </location>
</feature>
<name>T2MFU7_HYDVU</name>
<dbReference type="InterPro" id="IPR018936">
    <property type="entry name" value="PI3/4_kinase_CS"/>
</dbReference>
<keyword evidence="8" id="KW-0469">Meiosis</keyword>
<evidence type="ECO:0000313" key="17">
    <source>
        <dbReference type="EMBL" id="CDG70979.1"/>
    </source>
</evidence>
<evidence type="ECO:0000256" key="4">
    <source>
        <dbReference type="ARBA" id="ARBA00022737"/>
    </source>
</evidence>
<feature type="domain" description="FAT" evidence="15">
    <location>
        <begin position="1339"/>
        <end position="1893"/>
    </location>
</feature>
<dbReference type="SMART" id="SM00146">
    <property type="entry name" value="PI3Kc"/>
    <property type="match status" value="1"/>
</dbReference>
<dbReference type="Gene3D" id="3.30.1010.10">
    <property type="entry name" value="Phosphatidylinositol 3-kinase Catalytic Subunit, Chain A, domain 4"/>
    <property type="match status" value="1"/>
</dbReference>
<organism evidence="17">
    <name type="scientific">Hydra vulgaris</name>
    <name type="common">Hydra</name>
    <name type="synonym">Hydra attenuata</name>
    <dbReference type="NCBI Taxonomy" id="6087"/>
    <lineage>
        <taxon>Eukaryota</taxon>
        <taxon>Metazoa</taxon>
        <taxon>Cnidaria</taxon>
        <taxon>Hydrozoa</taxon>
        <taxon>Hydroidolina</taxon>
        <taxon>Anthoathecata</taxon>
        <taxon>Aplanulata</taxon>
        <taxon>Hydridae</taxon>
        <taxon>Hydra</taxon>
    </lineage>
</organism>
<dbReference type="InterPro" id="IPR003151">
    <property type="entry name" value="PIK-rel_kinase_FAT"/>
</dbReference>
<dbReference type="GO" id="GO:0010605">
    <property type="term" value="P:negative regulation of macromolecule metabolic process"/>
    <property type="evidence" value="ECO:0007669"/>
    <property type="project" value="UniProtKB-ARBA"/>
</dbReference>
<dbReference type="SMART" id="SM01346">
    <property type="entry name" value="DUF3385"/>
    <property type="match status" value="1"/>
</dbReference>
<dbReference type="PROSITE" id="PS00915">
    <property type="entry name" value="PI3_4_KINASE_1"/>
    <property type="match status" value="1"/>
</dbReference>
<dbReference type="InterPro" id="IPR011990">
    <property type="entry name" value="TPR-like_helical_dom_sf"/>
</dbReference>
<keyword evidence="2 12" id="KW-0723">Serine/threonine-protein kinase</keyword>
<keyword evidence="4" id="KW-0677">Repeat</keyword>
<dbReference type="SMART" id="SM01345">
    <property type="entry name" value="Rapamycin_bind"/>
    <property type="match status" value="1"/>
</dbReference>
<dbReference type="GO" id="GO:0005524">
    <property type="term" value="F:ATP binding"/>
    <property type="evidence" value="ECO:0007669"/>
    <property type="project" value="UniProtKB-KW"/>
</dbReference>
<dbReference type="Pfam" id="PF11865">
    <property type="entry name" value="mTOR_dom"/>
    <property type="match status" value="1"/>
</dbReference>
<dbReference type="PANTHER" id="PTHR11139">
    <property type="entry name" value="ATAXIA TELANGIECTASIA MUTATED ATM -RELATED"/>
    <property type="match status" value="1"/>
</dbReference>
<dbReference type="Gene3D" id="1.25.40.10">
    <property type="entry name" value="Tetratricopeptide repeat domain"/>
    <property type="match status" value="1"/>
</dbReference>
<dbReference type="EC" id="2.7.11.1" evidence="12"/>
<evidence type="ECO:0000259" key="15">
    <source>
        <dbReference type="PROSITE" id="PS51189"/>
    </source>
</evidence>
<dbReference type="SUPFAM" id="SSF47212">
    <property type="entry name" value="FKBP12-rapamycin-binding domain of FKBP-rapamycin-associated protein (FRAP)"/>
    <property type="match status" value="1"/>
</dbReference>
<keyword evidence="3 12" id="KW-0808">Transferase</keyword>
<dbReference type="Pfam" id="PF08771">
    <property type="entry name" value="FRB_dom"/>
    <property type="match status" value="1"/>
</dbReference>
<reference evidence="17" key="1">
    <citation type="journal article" date="2013" name="Genome Biol. Evol.">
        <title>Punctuated emergences of genetic and phenotypic innovations in eumetazoan, bilaterian, euteleostome, and hominidae ancestors.</title>
        <authorList>
            <person name="Wenger Y."/>
            <person name="Galliot B."/>
        </authorList>
    </citation>
    <scope>NUCLEOTIDE SEQUENCE</scope>
    <source>
        <tissue evidence="17">Whole animals</tissue>
    </source>
</reference>
<evidence type="ECO:0000259" key="16">
    <source>
        <dbReference type="PROSITE" id="PS51190"/>
    </source>
</evidence>
<dbReference type="EMBL" id="HAAD01004747">
    <property type="protein sequence ID" value="CDG70979.1"/>
    <property type="molecule type" value="mRNA"/>
</dbReference>
<dbReference type="GO" id="GO:0045944">
    <property type="term" value="P:positive regulation of transcription by RNA polymerase II"/>
    <property type="evidence" value="ECO:0007669"/>
    <property type="project" value="UniProtKB-ARBA"/>
</dbReference>
<dbReference type="InterPro" id="IPR003152">
    <property type="entry name" value="FATC_dom"/>
</dbReference>
<dbReference type="OrthoDB" id="2250022at2759"/>
<dbReference type="InterPro" id="IPR011009">
    <property type="entry name" value="Kinase-like_dom_sf"/>
</dbReference>
<dbReference type="InterPro" id="IPR014009">
    <property type="entry name" value="PIK_FAT"/>
</dbReference>
<comment type="catalytic activity">
    <reaction evidence="10 12">
        <text>L-threonyl-[protein] + ATP = O-phospho-L-threonyl-[protein] + ADP + H(+)</text>
        <dbReference type="Rhea" id="RHEA:46608"/>
        <dbReference type="Rhea" id="RHEA-COMP:11060"/>
        <dbReference type="Rhea" id="RHEA-COMP:11605"/>
        <dbReference type="ChEBI" id="CHEBI:15378"/>
        <dbReference type="ChEBI" id="CHEBI:30013"/>
        <dbReference type="ChEBI" id="CHEBI:30616"/>
        <dbReference type="ChEBI" id="CHEBI:61977"/>
        <dbReference type="ChEBI" id="CHEBI:456216"/>
        <dbReference type="EC" id="2.7.11.1"/>
    </reaction>
</comment>
<dbReference type="Pfam" id="PF00454">
    <property type="entry name" value="PI3_PI4_kinase"/>
    <property type="match status" value="1"/>
</dbReference>
<dbReference type="PROSITE" id="PS51190">
    <property type="entry name" value="FATC"/>
    <property type="match status" value="1"/>
</dbReference>
<dbReference type="SUPFAM" id="SSF56112">
    <property type="entry name" value="Protein kinase-like (PK-like)"/>
    <property type="match status" value="1"/>
</dbReference>
<evidence type="ECO:0000256" key="12">
    <source>
        <dbReference type="RuleBase" id="RU364109"/>
    </source>
</evidence>
<dbReference type="GO" id="GO:0005737">
    <property type="term" value="C:cytoplasm"/>
    <property type="evidence" value="ECO:0007669"/>
    <property type="project" value="TreeGrafter"/>
</dbReference>
<feature type="non-terminal residue" evidence="17">
    <location>
        <position position="1"/>
    </location>
</feature>
<dbReference type="CDD" id="cd05169">
    <property type="entry name" value="PIKKc_TOR"/>
    <property type="match status" value="1"/>
</dbReference>
<dbReference type="InterPro" id="IPR011989">
    <property type="entry name" value="ARM-like"/>
</dbReference>
<comment type="catalytic activity">
    <reaction evidence="11">
        <text>L-seryl-[protein] + ATP = O-phospho-L-seryl-[protein] + ADP + H(+)</text>
        <dbReference type="Rhea" id="RHEA:17989"/>
        <dbReference type="Rhea" id="RHEA-COMP:9863"/>
        <dbReference type="Rhea" id="RHEA-COMP:11604"/>
        <dbReference type="ChEBI" id="CHEBI:15378"/>
        <dbReference type="ChEBI" id="CHEBI:29999"/>
        <dbReference type="ChEBI" id="CHEBI:30616"/>
        <dbReference type="ChEBI" id="CHEBI:83421"/>
        <dbReference type="ChEBI" id="CHEBI:456216"/>
        <dbReference type="EC" id="2.7.11.1"/>
    </reaction>
</comment>
<feature type="region of interest" description="Disordered" evidence="13">
    <location>
        <begin position="2368"/>
        <end position="2397"/>
    </location>
</feature>
<evidence type="ECO:0000256" key="13">
    <source>
        <dbReference type="SAM" id="MobiDB-lite"/>
    </source>
</evidence>
<evidence type="ECO:0000256" key="8">
    <source>
        <dbReference type="ARBA" id="ARBA00023254"/>
    </source>
</evidence>
<dbReference type="GO" id="GO:0010972">
    <property type="term" value="P:negative regulation of G2/M transition of mitotic cell cycle"/>
    <property type="evidence" value="ECO:0007669"/>
    <property type="project" value="UniProtKB-ARBA"/>
</dbReference>
<gene>
    <name evidence="17" type="primary">MTOR</name>
</gene>
<dbReference type="InterPro" id="IPR026683">
    <property type="entry name" value="TOR_cat"/>
</dbReference>
<dbReference type="GO" id="GO:0004674">
    <property type="term" value="F:protein serine/threonine kinase activity"/>
    <property type="evidence" value="ECO:0007669"/>
    <property type="project" value="UniProtKB-KW"/>
</dbReference>
<feature type="domain" description="PI3K/PI4K catalytic" evidence="14">
    <location>
        <begin position="2067"/>
        <end position="2378"/>
    </location>
</feature>
<dbReference type="InterPro" id="IPR016024">
    <property type="entry name" value="ARM-type_fold"/>
</dbReference>
<evidence type="ECO:0000256" key="7">
    <source>
        <dbReference type="ARBA" id="ARBA00022840"/>
    </source>
</evidence>
<dbReference type="GO" id="GO:0005634">
    <property type="term" value="C:nucleus"/>
    <property type="evidence" value="ECO:0007669"/>
    <property type="project" value="TreeGrafter"/>
</dbReference>
<accession>T2MFU7</accession>
<dbReference type="InterPro" id="IPR036940">
    <property type="entry name" value="PI3/4_kinase_cat_sf"/>
</dbReference>
<evidence type="ECO:0000256" key="1">
    <source>
        <dbReference type="ARBA" id="ARBA00011031"/>
    </source>
</evidence>
<dbReference type="PANTHER" id="PTHR11139:SF9">
    <property type="entry name" value="SERINE_THREONINE-PROTEIN KINASE MTOR"/>
    <property type="match status" value="1"/>
</dbReference>
<keyword evidence="9" id="KW-0131">Cell cycle</keyword>
<dbReference type="FunFam" id="1.25.10.10:FF:000371">
    <property type="entry name" value="Serine/threonine-protein kinase TOR"/>
    <property type="match status" value="1"/>
</dbReference>
<dbReference type="InterPro" id="IPR000403">
    <property type="entry name" value="PI3/4_kinase_cat_dom"/>
</dbReference>
<dbReference type="GO" id="GO:0000785">
    <property type="term" value="C:chromatin"/>
    <property type="evidence" value="ECO:0007669"/>
    <property type="project" value="UniProtKB-ARBA"/>
</dbReference>
<dbReference type="Pfam" id="PF23593">
    <property type="entry name" value="HEAT_ATR"/>
    <property type="match status" value="1"/>
</dbReference>
<protein>
    <recommendedName>
        <fullName evidence="12">Serine/threonine-protein kinase TOR</fullName>
        <ecNumber evidence="12">2.7.11.1</ecNumber>
    </recommendedName>
</protein>
<dbReference type="InterPro" id="IPR057564">
    <property type="entry name" value="HEAT_ATR"/>
</dbReference>
<dbReference type="GO" id="GO:1901992">
    <property type="term" value="P:positive regulation of mitotic cell cycle phase transition"/>
    <property type="evidence" value="ECO:0007669"/>
    <property type="project" value="UniProtKB-ARBA"/>
</dbReference>
<feature type="domain" description="FATC" evidence="16">
    <location>
        <begin position="2425"/>
        <end position="2457"/>
    </location>
</feature>
<evidence type="ECO:0000259" key="14">
    <source>
        <dbReference type="PROSITE" id="PS50290"/>
    </source>
</evidence>
<dbReference type="FunFam" id="3.30.1010.10:FF:000004">
    <property type="entry name" value="Serine/threonine-protein kinase TOR"/>
    <property type="match status" value="1"/>
</dbReference>
<dbReference type="GO" id="GO:2000243">
    <property type="term" value="P:positive regulation of reproductive process"/>
    <property type="evidence" value="ECO:0007669"/>
    <property type="project" value="UniProtKB-ARBA"/>
</dbReference>
<dbReference type="PROSITE" id="PS00916">
    <property type="entry name" value="PI3_4_KINASE_2"/>
    <property type="match status" value="1"/>
</dbReference>
<dbReference type="GO" id="GO:0016242">
    <property type="term" value="P:negative regulation of macroautophagy"/>
    <property type="evidence" value="ECO:0007669"/>
    <property type="project" value="TreeGrafter"/>
</dbReference>
<dbReference type="PROSITE" id="PS51189">
    <property type="entry name" value="FAT"/>
    <property type="match status" value="1"/>
</dbReference>
<evidence type="ECO:0000256" key="6">
    <source>
        <dbReference type="ARBA" id="ARBA00022777"/>
    </source>
</evidence>
<dbReference type="InterPro" id="IPR009076">
    <property type="entry name" value="FRB_dom"/>
</dbReference>
<dbReference type="FunFam" id="1.20.120.150:FF:000001">
    <property type="entry name" value="Serine/threonine-protein kinase TOR"/>
    <property type="match status" value="1"/>
</dbReference>
<dbReference type="Gene3D" id="1.10.1070.11">
    <property type="entry name" value="Phosphatidylinositol 3-/4-kinase, catalytic domain"/>
    <property type="match status" value="1"/>
</dbReference>
<dbReference type="PROSITE" id="PS50290">
    <property type="entry name" value="PI3_4_KINASE_3"/>
    <property type="match status" value="1"/>
</dbReference>
<dbReference type="Pfam" id="PF02260">
    <property type="entry name" value="FATC"/>
    <property type="match status" value="1"/>
</dbReference>
<dbReference type="FunFam" id="1.10.1070.11:FF:000007">
    <property type="entry name" value="Serine/threonine-protein kinase TOR"/>
    <property type="match status" value="1"/>
</dbReference>
<dbReference type="InterPro" id="IPR024585">
    <property type="entry name" value="mTOR_dom"/>
</dbReference>
<evidence type="ECO:0000256" key="5">
    <source>
        <dbReference type="ARBA" id="ARBA00022741"/>
    </source>
</evidence>
<dbReference type="GO" id="GO:0106310">
    <property type="term" value="F:protein serine kinase activity"/>
    <property type="evidence" value="ECO:0007669"/>
    <property type="project" value="RHEA"/>
</dbReference>
<dbReference type="InterPro" id="IPR036738">
    <property type="entry name" value="FRB_sf"/>
</dbReference>
<dbReference type="SMART" id="SM01343">
    <property type="entry name" value="FATC"/>
    <property type="match status" value="1"/>
</dbReference>